<name>A0A327YF51_9BACL</name>
<keyword evidence="1" id="KW-0175">Coiled coil</keyword>
<reference evidence="2 3" key="1">
    <citation type="submission" date="2018-06" db="EMBL/GenBank/DDBJ databases">
        <title>Genomic Encyclopedia of Type Strains, Phase III (KMG-III): the genomes of soil and plant-associated and newly described type strains.</title>
        <authorList>
            <person name="Whitman W."/>
        </authorList>
    </citation>
    <scope>NUCLEOTIDE SEQUENCE [LARGE SCALE GENOMIC DNA]</scope>
    <source>
        <strain evidence="2 3">CGMCC 1.8979</strain>
    </source>
</reference>
<proteinExistence type="predicted"/>
<keyword evidence="3" id="KW-1185">Reference proteome</keyword>
<dbReference type="EMBL" id="QLMH01000006">
    <property type="protein sequence ID" value="RAK19523.1"/>
    <property type="molecule type" value="Genomic_DNA"/>
</dbReference>
<organism evidence="2 3">
    <name type="scientific">Paranoxybacillus vitaminiphilus</name>
    <dbReference type="NCBI Taxonomy" id="581036"/>
    <lineage>
        <taxon>Bacteria</taxon>
        <taxon>Bacillati</taxon>
        <taxon>Bacillota</taxon>
        <taxon>Bacilli</taxon>
        <taxon>Bacillales</taxon>
        <taxon>Anoxybacillaceae</taxon>
        <taxon>Paranoxybacillus</taxon>
    </lineage>
</organism>
<evidence type="ECO:0000313" key="3">
    <source>
        <dbReference type="Proteomes" id="UP000248555"/>
    </source>
</evidence>
<gene>
    <name evidence="2" type="ORF">B0I26_106147</name>
</gene>
<comment type="caution">
    <text evidence="2">The sequence shown here is derived from an EMBL/GenBank/DDBJ whole genome shotgun (WGS) entry which is preliminary data.</text>
</comment>
<sequence>MNAPFLYDYLIKLQHYLSWQTEKMIKLEKKIAKLENELMNIRKLPQTTIEKIEYKFDQLKVETLEGTLNIGLTPNGAETIEDFAVSPEKVIIPQPQPILFRNIQTKVNDYLTNECKDILKNIEERYSQRLDDTYRQFILQDIGRQVDERIRFYIQQKINNGQMPASGSSKEIEDEIGEKVKRDIEQSIELFIKHLPKEG</sequence>
<dbReference type="InterPro" id="IPR019673">
    <property type="entry name" value="Spore_germination_GerPC"/>
</dbReference>
<dbReference type="AlphaFoldDB" id="A0A327YF51"/>
<evidence type="ECO:0000313" key="2">
    <source>
        <dbReference type="EMBL" id="RAK19523.1"/>
    </source>
</evidence>
<feature type="coiled-coil region" evidence="1">
    <location>
        <begin position="17"/>
        <end position="44"/>
    </location>
</feature>
<dbReference type="RefSeq" id="WP_111645178.1">
    <property type="nucleotide sequence ID" value="NZ_QLMH01000006.1"/>
</dbReference>
<dbReference type="OrthoDB" id="2991331at2"/>
<dbReference type="Pfam" id="PF10737">
    <property type="entry name" value="GerPC"/>
    <property type="match status" value="1"/>
</dbReference>
<evidence type="ECO:0000256" key="1">
    <source>
        <dbReference type="SAM" id="Coils"/>
    </source>
</evidence>
<dbReference type="Proteomes" id="UP000248555">
    <property type="component" value="Unassembled WGS sequence"/>
</dbReference>
<protein>
    <submittedName>
        <fullName evidence="2">Spore germination protein PC</fullName>
    </submittedName>
</protein>
<accession>A0A327YF51</accession>